<dbReference type="KEGG" id="cgob:115016461"/>
<evidence type="ECO:0000256" key="2">
    <source>
        <dbReference type="SAM" id="Phobius"/>
    </source>
</evidence>
<sequence>MPQKALGSIVGLLCTGTCLVQGKEFCFGVNNEQYRCEMGYCCGETECCTYYYELWWFWLVWTLIIMLSCCCAYRHRRVKMRLQQEQRQREISLMAYQGASSSFISPPPLNLRFWNDCKLPDYEEVVGHPPTPPPPYSENPPETTPALSQQVTQPDATVPQPLQPAAAQRVDNHASCSSPDREAVSVSVQAQCVAEENEEASLMAAAEEEEEDEELITRRRHVTGDSGIEVCVCQLDVDEGSGLEEESDEEHRMCKVTGQDCCSGHRQQTFRQKEHTSELPSQTASTSAGDHMV</sequence>
<dbReference type="InParanoid" id="A0A6J2QNU3"/>
<evidence type="ECO:0000313" key="5">
    <source>
        <dbReference type="RefSeq" id="XP_029300073.1"/>
    </source>
</evidence>
<feature type="signal peptide" evidence="3">
    <location>
        <begin position="1"/>
        <end position="22"/>
    </location>
</feature>
<feature type="region of interest" description="Disordered" evidence="1">
    <location>
        <begin position="124"/>
        <end position="158"/>
    </location>
</feature>
<feature type="chain" id="PRO_5026953252" evidence="3">
    <location>
        <begin position="23"/>
        <end position="293"/>
    </location>
</feature>
<dbReference type="PANTHER" id="PTHR16209:SF7">
    <property type="entry name" value="WW DOMAIN BINDING PROTEIN 1 ISOFORM X1"/>
    <property type="match status" value="1"/>
</dbReference>
<keyword evidence="3" id="KW-0732">Signal</keyword>
<protein>
    <submittedName>
        <fullName evidence="5">WW domain-binding protein 1</fullName>
    </submittedName>
</protein>
<dbReference type="GeneID" id="115016461"/>
<reference evidence="5" key="1">
    <citation type="submission" date="2025-08" db="UniProtKB">
        <authorList>
            <consortium name="RefSeq"/>
        </authorList>
    </citation>
    <scope>IDENTIFICATION</scope>
</reference>
<dbReference type="AlphaFoldDB" id="A0A6J2QNU3"/>
<dbReference type="RefSeq" id="XP_029300073.1">
    <property type="nucleotide sequence ID" value="XM_029444213.1"/>
</dbReference>
<feature type="compositionally biased region" description="Polar residues" evidence="1">
    <location>
        <begin position="146"/>
        <end position="155"/>
    </location>
</feature>
<name>A0A6J2QNU3_COTGO</name>
<gene>
    <name evidence="5" type="primary">wbp1</name>
</gene>
<dbReference type="Pfam" id="PF11669">
    <property type="entry name" value="WBP-1"/>
    <property type="match status" value="1"/>
</dbReference>
<evidence type="ECO:0000256" key="1">
    <source>
        <dbReference type="SAM" id="MobiDB-lite"/>
    </source>
</evidence>
<keyword evidence="2" id="KW-0812">Transmembrane</keyword>
<keyword evidence="2" id="KW-0472">Membrane</keyword>
<organism evidence="4 5">
    <name type="scientific">Cottoperca gobio</name>
    <name type="common">Frogmouth</name>
    <name type="synonym">Aphritis gobio</name>
    <dbReference type="NCBI Taxonomy" id="56716"/>
    <lineage>
        <taxon>Eukaryota</taxon>
        <taxon>Metazoa</taxon>
        <taxon>Chordata</taxon>
        <taxon>Craniata</taxon>
        <taxon>Vertebrata</taxon>
        <taxon>Euteleostomi</taxon>
        <taxon>Actinopterygii</taxon>
        <taxon>Neopterygii</taxon>
        <taxon>Teleostei</taxon>
        <taxon>Neoteleostei</taxon>
        <taxon>Acanthomorphata</taxon>
        <taxon>Eupercaria</taxon>
        <taxon>Perciformes</taxon>
        <taxon>Notothenioidei</taxon>
        <taxon>Bovichtidae</taxon>
        <taxon>Cottoperca</taxon>
    </lineage>
</organism>
<evidence type="ECO:0000256" key="3">
    <source>
        <dbReference type="SAM" id="SignalP"/>
    </source>
</evidence>
<dbReference type="FunCoup" id="A0A6J2QNU3">
    <property type="interactions" value="630"/>
</dbReference>
<proteinExistence type="predicted"/>
<dbReference type="InterPro" id="IPR021684">
    <property type="entry name" value="WBP1-like"/>
</dbReference>
<feature type="compositionally biased region" description="Pro residues" evidence="1">
    <location>
        <begin position="129"/>
        <end position="138"/>
    </location>
</feature>
<dbReference type="Proteomes" id="UP000504630">
    <property type="component" value="Chromosome 12"/>
</dbReference>
<dbReference type="OrthoDB" id="10070083at2759"/>
<accession>A0A6J2QNU3</accession>
<evidence type="ECO:0000313" key="4">
    <source>
        <dbReference type="Proteomes" id="UP000504630"/>
    </source>
</evidence>
<dbReference type="PANTHER" id="PTHR16209">
    <property type="entry name" value="VESICULAR, OVEREXPRESSED IN CANCER, PROSURVIVAL PROTEIN 1"/>
    <property type="match status" value="1"/>
</dbReference>
<feature type="compositionally biased region" description="Polar residues" evidence="1">
    <location>
        <begin position="278"/>
        <end position="293"/>
    </location>
</feature>
<keyword evidence="2" id="KW-1133">Transmembrane helix</keyword>
<keyword evidence="4" id="KW-1185">Reference proteome</keyword>
<dbReference type="CTD" id="23559"/>
<feature type="transmembrane region" description="Helical" evidence="2">
    <location>
        <begin position="55"/>
        <end position="73"/>
    </location>
</feature>
<feature type="region of interest" description="Disordered" evidence="1">
    <location>
        <begin position="267"/>
        <end position="293"/>
    </location>
</feature>
<dbReference type="InterPro" id="IPR051994">
    <property type="entry name" value="WW_domain-binding"/>
</dbReference>